<feature type="transmembrane region" description="Helical" evidence="6">
    <location>
        <begin position="69"/>
        <end position="90"/>
    </location>
</feature>
<dbReference type="InterPro" id="IPR037185">
    <property type="entry name" value="EmrE-like"/>
</dbReference>
<evidence type="ECO:0000313" key="9">
    <source>
        <dbReference type="Proteomes" id="UP000316621"/>
    </source>
</evidence>
<dbReference type="AlphaFoldDB" id="A0A4Y7K7X9"/>
<dbReference type="Pfam" id="PF00892">
    <property type="entry name" value="EamA"/>
    <property type="match status" value="1"/>
</dbReference>
<dbReference type="EMBL" id="CM010721">
    <property type="protein sequence ID" value="RZC69454.1"/>
    <property type="molecule type" value="Genomic_DNA"/>
</dbReference>
<dbReference type="Gramene" id="RZC69454">
    <property type="protein sequence ID" value="RZC69454"/>
    <property type="gene ID" value="C5167_032558"/>
</dbReference>
<dbReference type="Proteomes" id="UP000316621">
    <property type="component" value="Chromosome 7"/>
</dbReference>
<keyword evidence="4 6" id="KW-1133">Transmembrane helix</keyword>
<evidence type="ECO:0000256" key="2">
    <source>
        <dbReference type="ARBA" id="ARBA00007635"/>
    </source>
</evidence>
<dbReference type="GO" id="GO:0022857">
    <property type="term" value="F:transmembrane transporter activity"/>
    <property type="evidence" value="ECO:0007669"/>
    <property type="project" value="InterPro"/>
</dbReference>
<protein>
    <recommendedName>
        <fullName evidence="6">WAT1-related protein</fullName>
    </recommendedName>
</protein>
<sequence length="143" mass="16072">MSVLEYYYYEPVRCNSISSIKLYYESALFFMGSERKNSDHNCLILVQGIVGTRLSYVGMEYCVKKRGPVFTAAFSPLIQIVVAIFDFSILHEQLHLGSVLGSILVILGLYILLWGKSKEAKACVTKQVTDVEDFGEIDQATKV</sequence>
<evidence type="ECO:0000259" key="7">
    <source>
        <dbReference type="Pfam" id="PF00892"/>
    </source>
</evidence>
<evidence type="ECO:0000313" key="8">
    <source>
        <dbReference type="EMBL" id="RZC69454.1"/>
    </source>
</evidence>
<evidence type="ECO:0000256" key="6">
    <source>
        <dbReference type="RuleBase" id="RU363077"/>
    </source>
</evidence>
<name>A0A4Y7K7X9_PAPSO</name>
<feature type="transmembrane region" description="Helical" evidence="6">
    <location>
        <begin position="96"/>
        <end position="113"/>
    </location>
</feature>
<dbReference type="OMA" id="HSEITHD"/>
<dbReference type="SUPFAM" id="SSF103481">
    <property type="entry name" value="Multidrug resistance efflux transporter EmrE"/>
    <property type="match status" value="1"/>
</dbReference>
<evidence type="ECO:0000256" key="3">
    <source>
        <dbReference type="ARBA" id="ARBA00022692"/>
    </source>
</evidence>
<dbReference type="PANTHER" id="PTHR31218">
    <property type="entry name" value="WAT1-RELATED PROTEIN"/>
    <property type="match status" value="1"/>
</dbReference>
<gene>
    <name evidence="8" type="ORF">C5167_032558</name>
</gene>
<reference evidence="8 9" key="1">
    <citation type="journal article" date="2018" name="Science">
        <title>The opium poppy genome and morphinan production.</title>
        <authorList>
            <person name="Guo L."/>
            <person name="Winzer T."/>
            <person name="Yang X."/>
            <person name="Li Y."/>
            <person name="Ning Z."/>
            <person name="He Z."/>
            <person name="Teodor R."/>
            <person name="Lu Y."/>
            <person name="Bowser T.A."/>
            <person name="Graham I.A."/>
            <person name="Ye K."/>
        </authorList>
    </citation>
    <scope>NUCLEOTIDE SEQUENCE [LARGE SCALE GENOMIC DNA]</scope>
    <source>
        <strain evidence="9">cv. HN1</strain>
        <tissue evidence="8">Leaves</tissue>
    </source>
</reference>
<keyword evidence="5 6" id="KW-0472">Membrane</keyword>
<accession>A0A4Y7K7X9</accession>
<keyword evidence="9" id="KW-1185">Reference proteome</keyword>
<comment type="subcellular location">
    <subcellularLocation>
        <location evidence="1 6">Membrane</location>
        <topology evidence="1 6">Multi-pass membrane protein</topology>
    </subcellularLocation>
</comment>
<evidence type="ECO:0000256" key="5">
    <source>
        <dbReference type="ARBA" id="ARBA00023136"/>
    </source>
</evidence>
<feature type="domain" description="EamA" evidence="7">
    <location>
        <begin position="30"/>
        <end position="113"/>
    </location>
</feature>
<organism evidence="8 9">
    <name type="scientific">Papaver somniferum</name>
    <name type="common">Opium poppy</name>
    <dbReference type="NCBI Taxonomy" id="3469"/>
    <lineage>
        <taxon>Eukaryota</taxon>
        <taxon>Viridiplantae</taxon>
        <taxon>Streptophyta</taxon>
        <taxon>Embryophyta</taxon>
        <taxon>Tracheophyta</taxon>
        <taxon>Spermatophyta</taxon>
        <taxon>Magnoliopsida</taxon>
        <taxon>Ranunculales</taxon>
        <taxon>Papaveraceae</taxon>
        <taxon>Papaveroideae</taxon>
        <taxon>Papaver</taxon>
    </lineage>
</organism>
<dbReference type="GO" id="GO:0016020">
    <property type="term" value="C:membrane"/>
    <property type="evidence" value="ECO:0007669"/>
    <property type="project" value="UniProtKB-SubCell"/>
</dbReference>
<proteinExistence type="inferred from homology"/>
<comment type="caution">
    <text evidence="6">Lacks conserved residue(s) required for the propagation of feature annotation.</text>
</comment>
<keyword evidence="3 6" id="KW-0812">Transmembrane</keyword>
<comment type="similarity">
    <text evidence="2 6">Belongs to the drug/metabolite transporter (DMT) superfamily. Plant drug/metabolite exporter (P-DME) (TC 2.A.7.4) family.</text>
</comment>
<dbReference type="InterPro" id="IPR000620">
    <property type="entry name" value="EamA_dom"/>
</dbReference>
<evidence type="ECO:0000256" key="4">
    <source>
        <dbReference type="ARBA" id="ARBA00022989"/>
    </source>
</evidence>
<evidence type="ECO:0000256" key="1">
    <source>
        <dbReference type="ARBA" id="ARBA00004141"/>
    </source>
</evidence>
<dbReference type="InterPro" id="IPR030184">
    <property type="entry name" value="WAT1-related"/>
</dbReference>